<sequence length="97" mass="11174">MKNVESLISSLREEYFRTQMDIAKAKFAVATLVLDDTEHEMLQEQIGYMEEYADIVISRANYARLKPQDKNDVIEPLLQAFGKNPFGAAFNEQENNK</sequence>
<evidence type="ECO:0000313" key="2">
    <source>
        <dbReference type="Proteomes" id="UP000033166"/>
    </source>
</evidence>
<dbReference type="KEGG" id="lpk:LACPI_2166"/>
<gene>
    <name evidence="1" type="ORF">LACPI_2166</name>
</gene>
<accession>A0A0D6DZZ9</accession>
<dbReference type="HOGENOM" id="CLU_2343229_0_0_9"/>
<organism evidence="1 2">
    <name type="scientific">Pseudolactococcus piscium MKFS47</name>
    <dbReference type="NCBI Taxonomy" id="297352"/>
    <lineage>
        <taxon>Bacteria</taxon>
        <taxon>Bacillati</taxon>
        <taxon>Bacillota</taxon>
        <taxon>Bacilli</taxon>
        <taxon>Lactobacillales</taxon>
        <taxon>Streptococcaceae</taxon>
        <taxon>Pseudolactococcus</taxon>
    </lineage>
</organism>
<dbReference type="RefSeq" id="WP_047916348.1">
    <property type="nucleotide sequence ID" value="NZ_LN774769.1"/>
</dbReference>
<evidence type="ECO:0000313" key="1">
    <source>
        <dbReference type="EMBL" id="CEN29366.1"/>
    </source>
</evidence>
<proteinExistence type="predicted"/>
<dbReference type="Proteomes" id="UP000033166">
    <property type="component" value="Chromosome I"/>
</dbReference>
<dbReference type="AlphaFoldDB" id="A0A0D6DZZ9"/>
<name>A0A0D6DZZ9_9LACT</name>
<protein>
    <submittedName>
        <fullName evidence="1">Uncharacterized protein</fullName>
    </submittedName>
</protein>
<reference evidence="2" key="1">
    <citation type="submission" date="2015-01" db="EMBL/GenBank/DDBJ databases">
        <authorList>
            <person name="Andreevskaya M."/>
        </authorList>
    </citation>
    <scope>NUCLEOTIDE SEQUENCE [LARGE SCALE GENOMIC DNA]</scope>
    <source>
        <strain evidence="2">MKFS47</strain>
    </source>
</reference>
<dbReference type="EMBL" id="LN774769">
    <property type="protein sequence ID" value="CEN29366.1"/>
    <property type="molecule type" value="Genomic_DNA"/>
</dbReference>